<dbReference type="PANTHER" id="PTHR34488:SF1">
    <property type="entry name" value="SI:CH211-245H14.1-RELATED"/>
    <property type="match status" value="1"/>
</dbReference>
<protein>
    <submittedName>
        <fullName evidence="1">Uncharacterized protein</fullName>
    </submittedName>
</protein>
<name>A0AAV6FE63_9TELE</name>
<evidence type="ECO:0000313" key="2">
    <source>
        <dbReference type="Proteomes" id="UP000823561"/>
    </source>
</evidence>
<gene>
    <name evidence="1" type="ORF">AALO_G00299580</name>
</gene>
<dbReference type="AlphaFoldDB" id="A0AAV6FE63"/>
<comment type="caution">
    <text evidence="1">The sequence shown here is derived from an EMBL/GenBank/DDBJ whole genome shotgun (WGS) entry which is preliminary data.</text>
</comment>
<dbReference type="Proteomes" id="UP000823561">
    <property type="component" value="Chromosome 24"/>
</dbReference>
<keyword evidence="2" id="KW-1185">Reference proteome</keyword>
<dbReference type="PANTHER" id="PTHR34488">
    <property type="entry name" value="SI:CH211-245H14.1-RELATED"/>
    <property type="match status" value="1"/>
</dbReference>
<sequence length="105" mass="11794">MEAALKEIPDSKPAILVVMHHTFDTNHVTPNTSRFVRGQKMTVIDILFHEDQGILKCEKNSDAQRQLLIEFEVSPESDTKVLASSGWMNKGINLLKSIGQFIVSQ</sequence>
<proteinExistence type="predicted"/>
<dbReference type="EMBL" id="JADWDJ010000024">
    <property type="protein sequence ID" value="KAG5261063.1"/>
    <property type="molecule type" value="Genomic_DNA"/>
</dbReference>
<organism evidence="1 2">
    <name type="scientific">Alosa alosa</name>
    <name type="common">allis shad</name>
    <dbReference type="NCBI Taxonomy" id="278164"/>
    <lineage>
        <taxon>Eukaryota</taxon>
        <taxon>Metazoa</taxon>
        <taxon>Chordata</taxon>
        <taxon>Craniata</taxon>
        <taxon>Vertebrata</taxon>
        <taxon>Euteleostomi</taxon>
        <taxon>Actinopterygii</taxon>
        <taxon>Neopterygii</taxon>
        <taxon>Teleostei</taxon>
        <taxon>Clupei</taxon>
        <taxon>Clupeiformes</taxon>
        <taxon>Clupeoidei</taxon>
        <taxon>Clupeidae</taxon>
        <taxon>Alosa</taxon>
    </lineage>
</organism>
<accession>A0AAV6FE63</accession>
<reference evidence="1" key="1">
    <citation type="submission" date="2020-10" db="EMBL/GenBank/DDBJ databases">
        <title>Chromosome-scale genome assembly of the Allis shad, Alosa alosa.</title>
        <authorList>
            <person name="Margot Z."/>
            <person name="Christophe K."/>
            <person name="Cabau C."/>
            <person name="Louis A."/>
            <person name="Berthelot C."/>
            <person name="Parey E."/>
            <person name="Roest Crollius H."/>
            <person name="Montfort J."/>
            <person name="Robinson-Rechavi M."/>
            <person name="Bucao C."/>
            <person name="Bouchez O."/>
            <person name="Gislard M."/>
            <person name="Lluch J."/>
            <person name="Milhes M."/>
            <person name="Lampietro C."/>
            <person name="Lopez Roques C."/>
            <person name="Donnadieu C."/>
            <person name="Braasch I."/>
            <person name="Desvignes T."/>
            <person name="Postlethwait J."/>
            <person name="Bobe J."/>
            <person name="Guiguen Y."/>
        </authorList>
    </citation>
    <scope>NUCLEOTIDE SEQUENCE</scope>
    <source>
        <strain evidence="1">M-15738</strain>
        <tissue evidence="1">Blood</tissue>
    </source>
</reference>
<evidence type="ECO:0000313" key="1">
    <source>
        <dbReference type="EMBL" id="KAG5261063.1"/>
    </source>
</evidence>